<evidence type="ECO:0000313" key="11">
    <source>
        <dbReference type="Proteomes" id="UP000002313"/>
    </source>
</evidence>
<evidence type="ECO:0000259" key="9">
    <source>
        <dbReference type="Pfam" id="PF07992"/>
    </source>
</evidence>
<keyword evidence="11" id="KW-1185">Reference proteome</keyword>
<evidence type="ECO:0000313" key="10">
    <source>
        <dbReference type="EMBL" id="ADM11087.1"/>
    </source>
</evidence>
<protein>
    <recommendedName>
        <fullName evidence="7">Thioredoxin reductase</fullName>
        <ecNumber evidence="7">1.8.1.9</ecNumber>
    </recommendedName>
</protein>
<keyword evidence="5" id="KW-1015">Disulfide bond</keyword>
<evidence type="ECO:0000256" key="2">
    <source>
        <dbReference type="ARBA" id="ARBA00022630"/>
    </source>
</evidence>
<evidence type="ECO:0000256" key="3">
    <source>
        <dbReference type="ARBA" id="ARBA00022827"/>
    </source>
</evidence>
<dbReference type="InterPro" id="IPR036188">
    <property type="entry name" value="FAD/NAD-bd_sf"/>
</dbReference>
<dbReference type="PANTHER" id="PTHR48105">
    <property type="entry name" value="THIOREDOXIN REDUCTASE 1-RELATED-RELATED"/>
    <property type="match status" value="1"/>
</dbReference>
<gene>
    <name evidence="10" type="ORF">Eint_020890</name>
</gene>
<dbReference type="OrthoDB" id="371245at2759"/>
<accession>E0S5V2</accession>
<evidence type="ECO:0000256" key="1">
    <source>
        <dbReference type="ARBA" id="ARBA00009333"/>
    </source>
</evidence>
<keyword evidence="4 7" id="KW-0560">Oxidoreductase</keyword>
<dbReference type="PRINTS" id="PR00368">
    <property type="entry name" value="FADPNR"/>
</dbReference>
<evidence type="ECO:0000256" key="4">
    <source>
        <dbReference type="ARBA" id="ARBA00023002"/>
    </source>
</evidence>
<dbReference type="Gene3D" id="3.50.50.60">
    <property type="entry name" value="FAD/NAD(P)-binding domain"/>
    <property type="match status" value="2"/>
</dbReference>
<dbReference type="KEGG" id="ein:Eint_020890"/>
<dbReference type="GO" id="GO:0019430">
    <property type="term" value="P:removal of superoxide radicals"/>
    <property type="evidence" value="ECO:0007669"/>
    <property type="project" value="UniProtKB-UniRule"/>
</dbReference>
<evidence type="ECO:0000256" key="8">
    <source>
        <dbReference type="RuleBase" id="RU003881"/>
    </source>
</evidence>
<dbReference type="PRINTS" id="PR00469">
    <property type="entry name" value="PNDRDTASEII"/>
</dbReference>
<dbReference type="InterPro" id="IPR023753">
    <property type="entry name" value="FAD/NAD-binding_dom"/>
</dbReference>
<name>E0S5V2_ENCIT</name>
<evidence type="ECO:0000256" key="7">
    <source>
        <dbReference type="RuleBase" id="RU003880"/>
    </source>
</evidence>
<evidence type="ECO:0000256" key="5">
    <source>
        <dbReference type="ARBA" id="ARBA00023157"/>
    </source>
</evidence>
<comment type="similarity">
    <text evidence="1 7">Belongs to the class-II pyridine nucleotide-disulfide oxidoreductase family.</text>
</comment>
<keyword evidence="8" id="KW-0521">NADP</keyword>
<dbReference type="Proteomes" id="UP000002313">
    <property type="component" value="Chromosome II"/>
</dbReference>
<comment type="subunit">
    <text evidence="7">Homodimer.</text>
</comment>
<dbReference type="SUPFAM" id="SSF51905">
    <property type="entry name" value="FAD/NAD(P)-binding domain"/>
    <property type="match status" value="1"/>
</dbReference>
<keyword evidence="6 7" id="KW-0676">Redox-active center</keyword>
<keyword evidence="2 7" id="KW-0285">Flavoprotein</keyword>
<dbReference type="AlphaFoldDB" id="E0S5V2"/>
<dbReference type="InterPro" id="IPR005982">
    <property type="entry name" value="Thioredox_Rdtase"/>
</dbReference>
<comment type="catalytic activity">
    <reaction evidence="7">
        <text>[thioredoxin]-dithiol + NADP(+) = [thioredoxin]-disulfide + NADPH + H(+)</text>
        <dbReference type="Rhea" id="RHEA:20345"/>
        <dbReference type="Rhea" id="RHEA-COMP:10698"/>
        <dbReference type="Rhea" id="RHEA-COMP:10700"/>
        <dbReference type="ChEBI" id="CHEBI:15378"/>
        <dbReference type="ChEBI" id="CHEBI:29950"/>
        <dbReference type="ChEBI" id="CHEBI:50058"/>
        <dbReference type="ChEBI" id="CHEBI:57783"/>
        <dbReference type="ChEBI" id="CHEBI:58349"/>
        <dbReference type="EC" id="1.8.1.9"/>
    </reaction>
</comment>
<dbReference type="NCBIfam" id="TIGR01292">
    <property type="entry name" value="TRX_reduct"/>
    <property type="match status" value="1"/>
</dbReference>
<dbReference type="RefSeq" id="XP_003072447.1">
    <property type="nucleotide sequence ID" value="XM_003072401.1"/>
</dbReference>
<dbReference type="GeneID" id="9698743"/>
<dbReference type="Pfam" id="PF07992">
    <property type="entry name" value="Pyr_redox_2"/>
    <property type="match status" value="1"/>
</dbReference>
<proteinExistence type="inferred from homology"/>
<dbReference type="GO" id="GO:0004791">
    <property type="term" value="F:thioredoxin-disulfide reductase (NADPH) activity"/>
    <property type="evidence" value="ECO:0007669"/>
    <property type="project" value="UniProtKB-UniRule"/>
</dbReference>
<dbReference type="HOGENOM" id="CLU_031864_5_1_1"/>
<dbReference type="EC" id="1.8.1.9" evidence="7"/>
<feature type="domain" description="FAD/NAD(P)-binding" evidence="9">
    <location>
        <begin position="3"/>
        <end position="295"/>
    </location>
</feature>
<reference evidence="10 11" key="1">
    <citation type="journal article" date="2010" name="Nat. Commun.">
        <title>The complete sequence of the smallest known nuclear genome from the microsporidian Encephalitozoon intestinalis.</title>
        <authorList>
            <person name="Corradi N."/>
            <person name="Pombert J.-F."/>
            <person name="Farinelli L."/>
            <person name="Didier E.S."/>
            <person name="Keeling P.J."/>
        </authorList>
    </citation>
    <scope>NUCLEOTIDE SEQUENCE [LARGE SCALE GENOMIC DNA]</scope>
    <source>
        <strain evidence="10 11">ATCC 50506</strain>
    </source>
</reference>
<dbReference type="InterPro" id="IPR050097">
    <property type="entry name" value="Ferredoxin-NADP_redctase_2"/>
</dbReference>
<dbReference type="EMBL" id="CP001943">
    <property type="protein sequence ID" value="ADM11087.1"/>
    <property type="molecule type" value="Genomic_DNA"/>
</dbReference>
<organism evidence="10 11">
    <name type="scientific">Encephalitozoon intestinalis (strain ATCC 50506)</name>
    <name type="common">Microsporidian parasite</name>
    <name type="synonym">Septata intestinalis</name>
    <dbReference type="NCBI Taxonomy" id="876142"/>
    <lineage>
        <taxon>Eukaryota</taxon>
        <taxon>Fungi</taxon>
        <taxon>Fungi incertae sedis</taxon>
        <taxon>Microsporidia</taxon>
        <taxon>Unikaryonidae</taxon>
        <taxon>Encephalitozoon</taxon>
    </lineage>
</organism>
<comment type="cofactor">
    <cofactor evidence="8">
        <name>FAD</name>
        <dbReference type="ChEBI" id="CHEBI:57692"/>
    </cofactor>
    <text evidence="8">Binds 1 FAD per subunit.</text>
</comment>
<evidence type="ECO:0000256" key="6">
    <source>
        <dbReference type="ARBA" id="ARBA00023284"/>
    </source>
</evidence>
<dbReference type="VEuPathDB" id="MicrosporidiaDB:Eint_020890"/>
<dbReference type="InterPro" id="IPR008255">
    <property type="entry name" value="Pyr_nucl-diS_OxRdtase_2_AS"/>
</dbReference>
<dbReference type="GO" id="GO:0005737">
    <property type="term" value="C:cytoplasm"/>
    <property type="evidence" value="ECO:0007669"/>
    <property type="project" value="InterPro"/>
</dbReference>
<sequence length="310" mass="33571">MENIVIIGSGPAAYNAALYTMRGNPLLFEGGYIGNNGPGGQLTTTTSVDNYPGFPGGIEGPELTQLMKEHAVSRGLRVVKETVSDVRKEDEWFVVSSEKGEKKARIVIVATGASARRLFVPGTGDDEFWQKGVSSCAVCDGFIYVNKVTCVIGGGDAAMEEGLYLSNIAKKVYIIHRRNEFRARSDMIEKARNTENIEIMTPYVLERAEGTNKIKEIVVRNTETGETKTIPMDGVFFGIGHDPNTSFLKSVNVDLDSNGYIVVKDDACTSVPGLFAAGDVCDRKYRQAVTAAASGAICGIKAMEFLDKNK</sequence>
<keyword evidence="3 7" id="KW-0274">FAD</keyword>
<dbReference type="PROSITE" id="PS00573">
    <property type="entry name" value="PYRIDINE_REDOX_2"/>
    <property type="match status" value="1"/>
</dbReference>
<reference evidence="10 11" key="2">
    <citation type="journal article" date="2012" name="Proc. Natl. Acad. Sci. U.S.A.">
        <title>Gain and loss of multiple functionally related, horizontally transferred genes in the reduced genomes of two microsporidian parasites.</title>
        <authorList>
            <person name="Pombert J.-F."/>
            <person name="Selman M."/>
            <person name="Burki F."/>
            <person name="Bardell F.T."/>
            <person name="Farinelli L."/>
            <person name="Solter L.F."/>
            <person name="Whitman D.W."/>
            <person name="Weiss L.M."/>
            <person name="Corradi N."/>
            <person name="Keeling P.J."/>
        </authorList>
    </citation>
    <scope>NUCLEOTIDE SEQUENCE [LARGE SCALE GENOMIC DNA]</scope>
    <source>
        <strain evidence="10 11">ATCC 50506</strain>
    </source>
</reference>